<evidence type="ECO:0000256" key="1">
    <source>
        <dbReference type="SAM" id="MobiDB-lite"/>
    </source>
</evidence>
<feature type="compositionally biased region" description="Low complexity" evidence="1">
    <location>
        <begin position="30"/>
        <end position="40"/>
    </location>
</feature>
<keyword evidence="3" id="KW-1185">Reference proteome</keyword>
<gene>
    <name evidence="2" type="ORF">EJ04DRAFT_511685</name>
</gene>
<feature type="region of interest" description="Disordered" evidence="1">
    <location>
        <begin position="1"/>
        <end position="72"/>
    </location>
</feature>
<protein>
    <submittedName>
        <fullName evidence="2">Uncharacterized protein</fullName>
    </submittedName>
</protein>
<dbReference type="AlphaFoldDB" id="A0A9P4R1Z6"/>
<dbReference type="EMBL" id="ML996134">
    <property type="protein sequence ID" value="KAF2735565.1"/>
    <property type="molecule type" value="Genomic_DNA"/>
</dbReference>
<accession>A0A9P4R1Z6</accession>
<feature type="compositionally biased region" description="Polar residues" evidence="1">
    <location>
        <begin position="7"/>
        <end position="29"/>
    </location>
</feature>
<reference evidence="2" key="1">
    <citation type="journal article" date="2020" name="Stud. Mycol.">
        <title>101 Dothideomycetes genomes: a test case for predicting lifestyles and emergence of pathogens.</title>
        <authorList>
            <person name="Haridas S."/>
            <person name="Albert R."/>
            <person name="Binder M."/>
            <person name="Bloem J."/>
            <person name="Labutti K."/>
            <person name="Salamov A."/>
            <person name="Andreopoulos B."/>
            <person name="Baker S."/>
            <person name="Barry K."/>
            <person name="Bills G."/>
            <person name="Bluhm B."/>
            <person name="Cannon C."/>
            <person name="Castanera R."/>
            <person name="Culley D."/>
            <person name="Daum C."/>
            <person name="Ezra D."/>
            <person name="Gonzalez J."/>
            <person name="Henrissat B."/>
            <person name="Kuo A."/>
            <person name="Liang C."/>
            <person name="Lipzen A."/>
            <person name="Lutzoni F."/>
            <person name="Magnuson J."/>
            <person name="Mondo S."/>
            <person name="Nolan M."/>
            <person name="Ohm R."/>
            <person name="Pangilinan J."/>
            <person name="Park H.-J."/>
            <person name="Ramirez L."/>
            <person name="Alfaro M."/>
            <person name="Sun H."/>
            <person name="Tritt A."/>
            <person name="Yoshinaga Y."/>
            <person name="Zwiers L.-H."/>
            <person name="Turgeon B."/>
            <person name="Goodwin S."/>
            <person name="Spatafora J."/>
            <person name="Crous P."/>
            <person name="Grigoriev I."/>
        </authorList>
    </citation>
    <scope>NUCLEOTIDE SEQUENCE</scope>
    <source>
        <strain evidence="2">CBS 125425</strain>
    </source>
</reference>
<sequence>MRIQIQPKPNMTVLISATRKPTNSSTNSHTRTAAHPPQQAARHHKHPLPDAPETQADDSGTHTPAGVSADGH</sequence>
<proteinExistence type="predicted"/>
<evidence type="ECO:0000313" key="3">
    <source>
        <dbReference type="Proteomes" id="UP000799444"/>
    </source>
</evidence>
<comment type="caution">
    <text evidence="2">The sequence shown here is derived from an EMBL/GenBank/DDBJ whole genome shotgun (WGS) entry which is preliminary data.</text>
</comment>
<dbReference type="Proteomes" id="UP000799444">
    <property type="component" value="Unassembled WGS sequence"/>
</dbReference>
<evidence type="ECO:0000313" key="2">
    <source>
        <dbReference type="EMBL" id="KAF2735565.1"/>
    </source>
</evidence>
<name>A0A9P4R1Z6_9PLEO</name>
<organism evidence="2 3">
    <name type="scientific">Polyplosphaeria fusca</name>
    <dbReference type="NCBI Taxonomy" id="682080"/>
    <lineage>
        <taxon>Eukaryota</taxon>
        <taxon>Fungi</taxon>
        <taxon>Dikarya</taxon>
        <taxon>Ascomycota</taxon>
        <taxon>Pezizomycotina</taxon>
        <taxon>Dothideomycetes</taxon>
        <taxon>Pleosporomycetidae</taxon>
        <taxon>Pleosporales</taxon>
        <taxon>Tetraplosphaeriaceae</taxon>
        <taxon>Polyplosphaeria</taxon>
    </lineage>
</organism>